<dbReference type="InterPro" id="IPR036291">
    <property type="entry name" value="NAD(P)-bd_dom_sf"/>
</dbReference>
<comment type="caution">
    <text evidence="4">Lacks conserved residue(s) required for the propagation of feature annotation.</text>
</comment>
<comment type="domain">
    <text evidence="4">Possesses an unusual extended V-shaped dimeric structure with each monomer consisting of three distinct domains arranged along a curved 'spinal' alpha-helix. The N-terminal catalytic domain specifically recognizes the glutamate moiety of the substrate. The second domain is the NADPH-binding domain, and the third C-terminal domain is responsible for dimerization.</text>
</comment>
<feature type="domain" description="Quinate/shikimate 5-dehydrogenase/glutamyl-tRNA reductase" evidence="5">
    <location>
        <begin position="181"/>
        <end position="293"/>
    </location>
</feature>
<dbReference type="OrthoDB" id="110209at2"/>
<dbReference type="Gene3D" id="3.40.50.720">
    <property type="entry name" value="NAD(P)-binding Rossmann-like Domain"/>
    <property type="match status" value="1"/>
</dbReference>
<dbReference type="InterPro" id="IPR015895">
    <property type="entry name" value="4pyrrol_synth_GluRdtase_N"/>
</dbReference>
<dbReference type="EC" id="1.2.1.70" evidence="4"/>
<evidence type="ECO:0000313" key="8">
    <source>
        <dbReference type="Proteomes" id="UP000190961"/>
    </source>
</evidence>
<dbReference type="UniPathway" id="UPA00251">
    <property type="reaction ID" value="UER00316"/>
</dbReference>
<comment type="miscellaneous">
    <text evidence="4">During catalysis, the active site Cys acts as a nucleophile attacking the alpha-carbonyl group of tRNA-bound glutamate with the formation of a thioester intermediate between enzyme and glutamate, and the concomitant release of tRNA(Glu). The thioester intermediate is finally reduced by direct hydride transfer from NADPH, to form the product GSA.</text>
</comment>
<comment type="catalytic activity">
    <reaction evidence="4">
        <text>(S)-4-amino-5-oxopentanoate + tRNA(Glu) + NADP(+) = L-glutamyl-tRNA(Glu) + NADPH + H(+)</text>
        <dbReference type="Rhea" id="RHEA:12344"/>
        <dbReference type="Rhea" id="RHEA-COMP:9663"/>
        <dbReference type="Rhea" id="RHEA-COMP:9680"/>
        <dbReference type="ChEBI" id="CHEBI:15378"/>
        <dbReference type="ChEBI" id="CHEBI:57501"/>
        <dbReference type="ChEBI" id="CHEBI:57783"/>
        <dbReference type="ChEBI" id="CHEBI:58349"/>
        <dbReference type="ChEBI" id="CHEBI:78442"/>
        <dbReference type="ChEBI" id="CHEBI:78520"/>
        <dbReference type="EC" id="1.2.1.70"/>
    </reaction>
</comment>
<dbReference type="Proteomes" id="UP000190961">
    <property type="component" value="Unassembled WGS sequence"/>
</dbReference>
<comment type="subunit">
    <text evidence="4">Homodimer.</text>
</comment>
<evidence type="ECO:0000256" key="1">
    <source>
        <dbReference type="ARBA" id="ARBA00022857"/>
    </source>
</evidence>
<keyword evidence="1 4" id="KW-0521">NADP</keyword>
<dbReference type="SUPFAM" id="SSF51735">
    <property type="entry name" value="NAD(P)-binding Rossmann-fold domains"/>
    <property type="match status" value="1"/>
</dbReference>
<protein>
    <recommendedName>
        <fullName evidence="4">Glutamyl-tRNA reductase</fullName>
        <shortName evidence="4">GluTR</shortName>
        <ecNumber evidence="4">1.2.1.70</ecNumber>
    </recommendedName>
</protein>
<dbReference type="RefSeq" id="WP_079686999.1">
    <property type="nucleotide sequence ID" value="NZ_FUZU01000001.1"/>
</dbReference>
<dbReference type="PANTHER" id="PTHR43013:SF1">
    <property type="entry name" value="GLUTAMYL-TRNA REDUCTASE"/>
    <property type="match status" value="1"/>
</dbReference>
<name>A0A1T5KSM7_9BACT</name>
<dbReference type="SUPFAM" id="SSF69742">
    <property type="entry name" value="Glutamyl tRNA-reductase catalytic, N-terminal domain"/>
    <property type="match status" value="1"/>
</dbReference>
<sequence>MNTITILSLSYKRAPLDIRSAFQFDDQERKQWYANMRTTRGLIGGMVLSTCNRTEFYLETNADFSPTQFISAMQQLKGSAIPEELFEVISQEEGISYSMEVANGLHSMVMGDKQIIAQLKNVYRESLEADGITTLLERLFQAVFRSYKRIHNETTLHTGSRSISFIALKKIRNVIMQPAGNVSILLAGAGEIAADFLKYATAKGYNVTITNRTNERAVALASRFNIKMLPFENFRSHVTSFDVIVSGASVQGLFTEADLNPADNQILIDLTTYKSIDLKHKENFTFFSIDDLGEERDLQDALQSKAIVPAREIIEEESDIYRKWISDRSLRLFASSVNEYTSR</sequence>
<reference evidence="7 8" key="1">
    <citation type="submission" date="2017-02" db="EMBL/GenBank/DDBJ databases">
        <authorList>
            <person name="Peterson S.W."/>
        </authorList>
    </citation>
    <scope>NUCLEOTIDE SEQUENCE [LARGE SCALE GENOMIC DNA]</scope>
    <source>
        <strain evidence="7 8">DSM 25262</strain>
    </source>
</reference>
<feature type="binding site" evidence="4">
    <location>
        <begin position="188"/>
        <end position="193"/>
    </location>
    <ligand>
        <name>NADP(+)</name>
        <dbReference type="ChEBI" id="CHEBI:58349"/>
    </ligand>
</feature>
<dbReference type="AlphaFoldDB" id="A0A1T5KSM7"/>
<feature type="binding site" evidence="4">
    <location>
        <position position="107"/>
    </location>
    <ligand>
        <name>substrate</name>
    </ligand>
</feature>
<dbReference type="InterPro" id="IPR006151">
    <property type="entry name" value="Shikm_DH/Glu-tRNA_Rdtase"/>
</dbReference>
<organism evidence="7 8">
    <name type="scientific">Ohtaekwangia koreensis</name>
    <dbReference type="NCBI Taxonomy" id="688867"/>
    <lineage>
        <taxon>Bacteria</taxon>
        <taxon>Pseudomonadati</taxon>
        <taxon>Bacteroidota</taxon>
        <taxon>Cytophagia</taxon>
        <taxon>Cytophagales</taxon>
        <taxon>Fulvivirgaceae</taxon>
        <taxon>Ohtaekwangia</taxon>
    </lineage>
</organism>
<keyword evidence="8" id="KW-1185">Reference proteome</keyword>
<evidence type="ECO:0000256" key="4">
    <source>
        <dbReference type="HAMAP-Rule" id="MF_00087"/>
    </source>
</evidence>
<comment type="similarity">
    <text evidence="4">Belongs to the glutamyl-tRNA reductase family.</text>
</comment>
<dbReference type="Pfam" id="PF05201">
    <property type="entry name" value="GlutR_N"/>
    <property type="match status" value="1"/>
</dbReference>
<dbReference type="PANTHER" id="PTHR43013">
    <property type="entry name" value="GLUTAMYL-TRNA REDUCTASE"/>
    <property type="match status" value="1"/>
</dbReference>
<comment type="pathway">
    <text evidence="4">Porphyrin-containing compound metabolism; protoporphyrin-IX biosynthesis; 5-aminolevulinate from L-glutamyl-tRNA(Glu): step 1/2.</text>
</comment>
<evidence type="ECO:0000259" key="5">
    <source>
        <dbReference type="Pfam" id="PF01488"/>
    </source>
</evidence>
<dbReference type="STRING" id="688867.SAMN05660236_2557"/>
<dbReference type="GO" id="GO:0050661">
    <property type="term" value="F:NADP binding"/>
    <property type="evidence" value="ECO:0007669"/>
    <property type="project" value="InterPro"/>
</dbReference>
<comment type="function">
    <text evidence="4">Catalyzes the NADPH-dependent reduction of glutamyl-tRNA(Glu) to glutamate 1-semialdehyde (GSA).</text>
</comment>
<gene>
    <name evidence="4" type="primary">hemA</name>
    <name evidence="7" type="ORF">SAMN05660236_2557</name>
</gene>
<feature type="binding site" evidence="4">
    <location>
        <begin position="50"/>
        <end position="53"/>
    </location>
    <ligand>
        <name>substrate</name>
    </ligand>
</feature>
<dbReference type="GO" id="GO:0019353">
    <property type="term" value="P:protoporphyrinogen IX biosynthetic process from glutamate"/>
    <property type="evidence" value="ECO:0007669"/>
    <property type="project" value="TreeGrafter"/>
</dbReference>
<evidence type="ECO:0000259" key="6">
    <source>
        <dbReference type="Pfam" id="PF05201"/>
    </source>
</evidence>
<evidence type="ECO:0000256" key="2">
    <source>
        <dbReference type="ARBA" id="ARBA00023002"/>
    </source>
</evidence>
<accession>A0A1T5KSM7</accession>
<feature type="active site" description="Nucleophile" evidence="4">
    <location>
        <position position="51"/>
    </location>
</feature>
<evidence type="ECO:0000313" key="7">
    <source>
        <dbReference type="EMBL" id="SKC66643.1"/>
    </source>
</evidence>
<feature type="domain" description="Glutamyl-tRNA reductase N-terminal" evidence="6">
    <location>
        <begin position="8"/>
        <end position="154"/>
    </location>
</feature>
<keyword evidence="3 4" id="KW-0627">Porphyrin biosynthesis</keyword>
<proteinExistence type="inferred from homology"/>
<evidence type="ECO:0000256" key="3">
    <source>
        <dbReference type="ARBA" id="ARBA00023244"/>
    </source>
</evidence>
<dbReference type="GO" id="GO:0008883">
    <property type="term" value="F:glutamyl-tRNA reductase activity"/>
    <property type="evidence" value="ECO:0007669"/>
    <property type="project" value="UniProtKB-UniRule"/>
</dbReference>
<keyword evidence="2 4" id="KW-0560">Oxidoreductase</keyword>
<dbReference type="Gene3D" id="3.30.460.30">
    <property type="entry name" value="Glutamyl-tRNA reductase, N-terminal domain"/>
    <property type="match status" value="1"/>
</dbReference>
<dbReference type="Pfam" id="PF01488">
    <property type="entry name" value="Shikimate_DH"/>
    <property type="match status" value="1"/>
</dbReference>
<feature type="binding site" evidence="4">
    <location>
        <begin position="112"/>
        <end position="114"/>
    </location>
    <ligand>
        <name>substrate</name>
    </ligand>
</feature>
<dbReference type="HAMAP" id="MF_00087">
    <property type="entry name" value="Glu_tRNA_reductase"/>
    <property type="match status" value="1"/>
</dbReference>
<feature type="binding site" evidence="4">
    <location>
        <position position="118"/>
    </location>
    <ligand>
        <name>substrate</name>
    </ligand>
</feature>
<dbReference type="InterPro" id="IPR036343">
    <property type="entry name" value="GluRdtase_N_sf"/>
</dbReference>
<dbReference type="EMBL" id="FUZU01000001">
    <property type="protein sequence ID" value="SKC66643.1"/>
    <property type="molecule type" value="Genomic_DNA"/>
</dbReference>
<dbReference type="InterPro" id="IPR000343">
    <property type="entry name" value="4pyrrol_synth_GluRdtase"/>
</dbReference>